<sequence>MAARLALAIAVALPLHPALAQLDAQGKSDLPGQQSVDPELDPFPFDGRLALRAYFKQRLPSMWWANEPEYNLGHYSVTVHVPDSWRGNPTSALLALCPHAYSNLWTGIRSFEVKAMYKNAPWPGVTCRP</sequence>
<accession>A0A3L7AQ77</accession>
<proteinExistence type="predicted"/>
<feature type="signal peptide" evidence="1">
    <location>
        <begin position="1"/>
        <end position="20"/>
    </location>
</feature>
<feature type="chain" id="PRO_5018221987" evidence="1">
    <location>
        <begin position="21"/>
        <end position="129"/>
    </location>
</feature>
<dbReference type="AlphaFoldDB" id="A0A3L7AQ77"/>
<dbReference type="RefSeq" id="WP_121621605.1">
    <property type="nucleotide sequence ID" value="NZ_JACIIW010000004.1"/>
</dbReference>
<dbReference type="OrthoDB" id="7282117at2"/>
<evidence type="ECO:0000256" key="1">
    <source>
        <dbReference type="SAM" id="SignalP"/>
    </source>
</evidence>
<reference evidence="2 3" key="1">
    <citation type="submission" date="2018-10" db="EMBL/GenBank/DDBJ databases">
        <title>Xanthobacter tagetidis genome sequencing and assembly.</title>
        <authorList>
            <person name="Maclea K.S."/>
            <person name="Goen A.E."/>
            <person name="Fatima S.A."/>
        </authorList>
    </citation>
    <scope>NUCLEOTIDE SEQUENCE [LARGE SCALE GENOMIC DNA]</scope>
    <source>
        <strain evidence="2 3">ATCC 700314</strain>
    </source>
</reference>
<keyword evidence="1" id="KW-0732">Signal</keyword>
<protein>
    <submittedName>
        <fullName evidence="2">Uncharacterized protein</fullName>
    </submittedName>
</protein>
<dbReference type="EMBL" id="RCTF01000001">
    <property type="protein sequence ID" value="RLP81791.1"/>
    <property type="molecule type" value="Genomic_DNA"/>
</dbReference>
<evidence type="ECO:0000313" key="2">
    <source>
        <dbReference type="EMBL" id="RLP81791.1"/>
    </source>
</evidence>
<evidence type="ECO:0000313" key="3">
    <source>
        <dbReference type="Proteomes" id="UP000269692"/>
    </source>
</evidence>
<name>A0A3L7AQ77_9HYPH</name>
<gene>
    <name evidence="2" type="ORF">D9R14_02010</name>
</gene>
<comment type="caution">
    <text evidence="2">The sequence shown here is derived from an EMBL/GenBank/DDBJ whole genome shotgun (WGS) entry which is preliminary data.</text>
</comment>
<keyword evidence="3" id="KW-1185">Reference proteome</keyword>
<dbReference type="Proteomes" id="UP000269692">
    <property type="component" value="Unassembled WGS sequence"/>
</dbReference>
<organism evidence="2 3">
    <name type="scientific">Xanthobacter tagetidis</name>
    <dbReference type="NCBI Taxonomy" id="60216"/>
    <lineage>
        <taxon>Bacteria</taxon>
        <taxon>Pseudomonadati</taxon>
        <taxon>Pseudomonadota</taxon>
        <taxon>Alphaproteobacteria</taxon>
        <taxon>Hyphomicrobiales</taxon>
        <taxon>Xanthobacteraceae</taxon>
        <taxon>Xanthobacter</taxon>
    </lineage>
</organism>